<keyword evidence="13" id="KW-1185">Reference proteome</keyword>
<evidence type="ECO:0000259" key="9">
    <source>
        <dbReference type="Pfam" id="PF00441"/>
    </source>
</evidence>
<dbReference type="EMBL" id="JXXN02001957">
    <property type="protein sequence ID" value="THD23775.1"/>
    <property type="molecule type" value="Genomic_DNA"/>
</dbReference>
<sequence length="830" mass="90622">MLKLGRLCSCRHINIVMFRAKTTSIGDTDTFIIPSKENTTVESEIVNYGSSGVYFSSYNQLGFLLSTGVQIIGPCAAFPQNAFSWNVKNALDINEDSLSLFFLLEPRLDVLIIGKGEAGAKVNHSQILDICLKHKINVDILPTPSAVGTFNFLNSEGRYVAAAVIPPSRIDLYDPADREALRLLAQEEETALLESRSKESPPLISSHSETVIKLPQSPLAINPPSPTSTSVDDNLMVSCYSGIVPLVSRTGPTFCARVPNTLTTSVFTLSGVQRFSCVANKTPRNEAEVVESKRIWPRQGSDEIESITPPSSTSVAATSKAPLLKDLFRGQLHLELLEFPELTNRKHVDQVNKLHEEIKHFVLRLDSEQIDHVGSLPSEFWPAVSKHGLCGLQIDKSFGGHGLTNTQAARAWEAVGLDLSVFTVLDVHSTVSQIIMMAGTEDQKRQYLPKLTAGDHIGALCLAEVSSGNDVNAILTEAVRGEDGQSYIINGKKTWVTNGVSATLLLVLARVPETVNCPSEPNITAFLVDRNTLGVGLGAPLDTLGVRGSGLTEIVLDNVRVPVSNVLGKIGGGTELIRAALDREYLNLAASSTGLLRYLISYATEQCLQRHQFGRPIGDYGLVRAMLADLALDLYAMESGVFYFAGLLDAQSSRDLALELAGLKVFCSEALWNGMNTCMQLAGRTGLMQTIPFSRYHRDCRAMLIYGGTNELIRLRLAGSGLQYIAGDVDEDYAKLFVFTRHPWLTAKTFVRMKGRQRGWYANRVGAGPKVTEGGASRALKDHLHPNFAKVSNDLAILVSRFQSFAEALLIHYGQVCFISDFDHPPCNIE</sequence>
<evidence type="ECO:0000256" key="6">
    <source>
        <dbReference type="ARBA" id="ARBA00022827"/>
    </source>
</evidence>
<dbReference type="Gene3D" id="2.40.110.10">
    <property type="entry name" value="Butyryl-CoA Dehydrogenase, subunit A, domain 2"/>
    <property type="match status" value="1"/>
</dbReference>
<keyword evidence="5" id="KW-0285">Flavoprotein</keyword>
<dbReference type="SUPFAM" id="SSF56645">
    <property type="entry name" value="Acyl-CoA dehydrogenase NM domain-like"/>
    <property type="match status" value="1"/>
</dbReference>
<proteinExistence type="inferred from homology"/>
<dbReference type="Pfam" id="PF02770">
    <property type="entry name" value="Acyl-CoA_dh_M"/>
    <property type="match status" value="1"/>
</dbReference>
<dbReference type="GO" id="GO:0005739">
    <property type="term" value="C:mitochondrion"/>
    <property type="evidence" value="ECO:0007669"/>
    <property type="project" value="UniProtKB-SubCell"/>
</dbReference>
<dbReference type="GO" id="GO:0032981">
    <property type="term" value="P:mitochondrial respiratory chain complex I assembly"/>
    <property type="evidence" value="ECO:0007669"/>
    <property type="project" value="InterPro"/>
</dbReference>
<dbReference type="AlphaFoldDB" id="A0A4E0RAQ8"/>
<dbReference type="SUPFAM" id="SSF64076">
    <property type="entry name" value="MTH938-like"/>
    <property type="match status" value="1"/>
</dbReference>
<feature type="domain" description="Acyl-CoA oxidase/dehydrogenase middle" evidence="10">
    <location>
        <begin position="459"/>
        <end position="559"/>
    </location>
</feature>
<dbReference type="Gene3D" id="3.40.1230.10">
    <property type="entry name" value="MTH938-like"/>
    <property type="match status" value="1"/>
</dbReference>
<dbReference type="GO" id="GO:0003995">
    <property type="term" value="F:acyl-CoA dehydrogenase activity"/>
    <property type="evidence" value="ECO:0007669"/>
    <property type="project" value="TreeGrafter"/>
</dbReference>
<dbReference type="Pfam" id="PF00441">
    <property type="entry name" value="Acyl-CoA_dh_1"/>
    <property type="match status" value="1"/>
</dbReference>
<comment type="subcellular location">
    <subcellularLocation>
        <location evidence="2">Mitochondrion</location>
    </subcellularLocation>
</comment>
<evidence type="ECO:0000259" key="11">
    <source>
        <dbReference type="Pfam" id="PF02771"/>
    </source>
</evidence>
<reference evidence="12" key="1">
    <citation type="submission" date="2019-03" db="EMBL/GenBank/DDBJ databases">
        <title>Improved annotation for the trematode Fasciola hepatica.</title>
        <authorList>
            <person name="Choi Y.-J."/>
            <person name="Martin J."/>
            <person name="Mitreva M."/>
        </authorList>
    </citation>
    <scope>NUCLEOTIDE SEQUENCE [LARGE SCALE GENOMIC DNA]</scope>
</reference>
<evidence type="ECO:0000256" key="2">
    <source>
        <dbReference type="ARBA" id="ARBA00004173"/>
    </source>
</evidence>
<dbReference type="Gene3D" id="1.20.140.10">
    <property type="entry name" value="Butyryl-CoA Dehydrogenase, subunit A, domain 3"/>
    <property type="match status" value="1"/>
</dbReference>
<keyword evidence="6" id="KW-0274">FAD</keyword>
<dbReference type="InterPro" id="IPR013786">
    <property type="entry name" value="AcylCoA_DH/ox_N"/>
</dbReference>
<evidence type="ECO:0000256" key="7">
    <source>
        <dbReference type="ARBA" id="ARBA00023128"/>
    </source>
</evidence>
<dbReference type="Proteomes" id="UP000230066">
    <property type="component" value="Unassembled WGS sequence"/>
</dbReference>
<dbReference type="InterPro" id="IPR009100">
    <property type="entry name" value="AcylCoA_DH/oxidase_NM_dom_sf"/>
</dbReference>
<dbReference type="PANTHER" id="PTHR43884">
    <property type="entry name" value="ACYL-COA DEHYDROGENASE"/>
    <property type="match status" value="1"/>
</dbReference>
<dbReference type="InterPro" id="IPR036250">
    <property type="entry name" value="AcylCo_DH-like_C"/>
</dbReference>
<dbReference type="InterPro" id="IPR007523">
    <property type="entry name" value="NDUFAF3/AAMDC"/>
</dbReference>
<dbReference type="InterPro" id="IPR037069">
    <property type="entry name" value="AcylCoA_DH/ox_N_sf"/>
</dbReference>
<comment type="similarity">
    <text evidence="8">Belongs to the NDUFAF3 family.</text>
</comment>
<dbReference type="InterPro" id="IPR036748">
    <property type="entry name" value="MTH938-like_sf"/>
</dbReference>
<organism evidence="12 13">
    <name type="scientific">Fasciola hepatica</name>
    <name type="common">Liver fluke</name>
    <dbReference type="NCBI Taxonomy" id="6192"/>
    <lineage>
        <taxon>Eukaryota</taxon>
        <taxon>Metazoa</taxon>
        <taxon>Spiralia</taxon>
        <taxon>Lophotrochozoa</taxon>
        <taxon>Platyhelminthes</taxon>
        <taxon>Trematoda</taxon>
        <taxon>Digenea</taxon>
        <taxon>Plagiorchiida</taxon>
        <taxon>Echinostomata</taxon>
        <taxon>Echinostomatoidea</taxon>
        <taxon>Fasciolidae</taxon>
        <taxon>Fasciola</taxon>
    </lineage>
</organism>
<feature type="domain" description="Acyl-CoA dehydrogenase/oxidase C-terminal" evidence="9">
    <location>
        <begin position="571"/>
        <end position="718"/>
    </location>
</feature>
<protein>
    <recommendedName>
        <fullName evidence="4">NADH dehydrogenase [ubiquinone] 1 alpha subcomplex assembly factor 3</fullName>
    </recommendedName>
</protein>
<evidence type="ECO:0000313" key="13">
    <source>
        <dbReference type="Proteomes" id="UP000230066"/>
    </source>
</evidence>
<dbReference type="Pfam" id="PF02771">
    <property type="entry name" value="Acyl-CoA_dh_N"/>
    <property type="match status" value="1"/>
</dbReference>
<evidence type="ECO:0000256" key="4">
    <source>
        <dbReference type="ARBA" id="ARBA00021776"/>
    </source>
</evidence>
<feature type="domain" description="Acyl-CoA dehydrogenase/oxidase N-terminal" evidence="11">
    <location>
        <begin position="367"/>
        <end position="455"/>
    </location>
</feature>
<dbReference type="InterPro" id="IPR034095">
    <property type="entry name" value="NDUF3"/>
</dbReference>
<accession>A0A4E0RAQ8</accession>
<evidence type="ECO:0000256" key="1">
    <source>
        <dbReference type="ARBA" id="ARBA00001974"/>
    </source>
</evidence>
<dbReference type="InterPro" id="IPR009075">
    <property type="entry name" value="AcylCo_DH/oxidase_C"/>
</dbReference>
<comment type="cofactor">
    <cofactor evidence="1">
        <name>FAD</name>
        <dbReference type="ChEBI" id="CHEBI:57692"/>
    </cofactor>
</comment>
<dbReference type="GO" id="GO:0050660">
    <property type="term" value="F:flavin adenine dinucleotide binding"/>
    <property type="evidence" value="ECO:0007669"/>
    <property type="project" value="InterPro"/>
</dbReference>
<gene>
    <name evidence="12" type="ORF">D915_005334</name>
</gene>
<comment type="similarity">
    <text evidence="3">Belongs to the acyl-CoA dehydrogenase family.</text>
</comment>
<evidence type="ECO:0000256" key="8">
    <source>
        <dbReference type="ARBA" id="ARBA00049984"/>
    </source>
</evidence>
<dbReference type="SUPFAM" id="SSF47203">
    <property type="entry name" value="Acyl-CoA dehydrogenase C-terminal domain-like"/>
    <property type="match status" value="1"/>
</dbReference>
<comment type="caution">
    <text evidence="12">The sequence shown here is derived from an EMBL/GenBank/DDBJ whole genome shotgun (WGS) entry which is preliminary data.</text>
</comment>
<evidence type="ECO:0000256" key="3">
    <source>
        <dbReference type="ARBA" id="ARBA00009347"/>
    </source>
</evidence>
<dbReference type="CDD" id="cd05125">
    <property type="entry name" value="Mth938_2P1-like"/>
    <property type="match status" value="1"/>
</dbReference>
<dbReference type="Gene3D" id="1.10.540.10">
    <property type="entry name" value="Acyl-CoA dehydrogenase/oxidase, N-terminal domain"/>
    <property type="match status" value="1"/>
</dbReference>
<dbReference type="Pfam" id="PF04430">
    <property type="entry name" value="DUF498"/>
    <property type="match status" value="1"/>
</dbReference>
<dbReference type="InterPro" id="IPR046373">
    <property type="entry name" value="Acyl-CoA_Oxase/DH_mid-dom_sf"/>
</dbReference>
<evidence type="ECO:0000259" key="10">
    <source>
        <dbReference type="Pfam" id="PF02770"/>
    </source>
</evidence>
<dbReference type="InterPro" id="IPR006091">
    <property type="entry name" value="Acyl-CoA_Oxase/DH_mid-dom"/>
</dbReference>
<evidence type="ECO:0000256" key="5">
    <source>
        <dbReference type="ARBA" id="ARBA00022630"/>
    </source>
</evidence>
<name>A0A4E0RAQ8_FASHE</name>
<keyword evidence="7" id="KW-0496">Mitochondrion</keyword>
<dbReference type="PANTHER" id="PTHR43884:SF9">
    <property type="entry name" value="COMPLEX I ASSEMBLY FACTOR ACAD9, MITOCHONDRIAL"/>
    <property type="match status" value="1"/>
</dbReference>
<evidence type="ECO:0000313" key="12">
    <source>
        <dbReference type="EMBL" id="THD23775.1"/>
    </source>
</evidence>